<evidence type="ECO:0000313" key="2">
    <source>
        <dbReference type="EMBL" id="CAL5048612.1"/>
    </source>
</evidence>
<reference evidence="3" key="1">
    <citation type="submission" date="2024-06" db="EMBL/GenBank/DDBJ databases">
        <authorList>
            <person name="Ryan C."/>
        </authorList>
    </citation>
    <scope>NUCLEOTIDE SEQUENCE [LARGE SCALE GENOMIC DNA]</scope>
</reference>
<dbReference type="AlphaFoldDB" id="A0ABC9E2F3"/>
<evidence type="ECO:0000256" key="1">
    <source>
        <dbReference type="SAM" id="MobiDB-lite"/>
    </source>
</evidence>
<protein>
    <submittedName>
        <fullName evidence="2">Uncharacterized protein</fullName>
    </submittedName>
</protein>
<reference evidence="2 3" key="2">
    <citation type="submission" date="2024-10" db="EMBL/GenBank/DDBJ databases">
        <authorList>
            <person name="Ryan C."/>
        </authorList>
    </citation>
    <scope>NUCLEOTIDE SEQUENCE [LARGE SCALE GENOMIC DNA]</scope>
</reference>
<sequence>MLESVDQDRLRRSRVGSAIMGDRHLQLHMPASIEKIAVVAEKAKAGGGAASHEAPAVSITTPRTAAAAAAKQQLPGSPRQQCLCSPTMHAGSFRCRLHRGIGGGGGGSVGSGLHEMSKKKPGGV</sequence>
<keyword evidence="3" id="KW-1185">Reference proteome</keyword>
<organism evidence="2 3">
    <name type="scientific">Urochloa decumbens</name>
    <dbReference type="NCBI Taxonomy" id="240449"/>
    <lineage>
        <taxon>Eukaryota</taxon>
        <taxon>Viridiplantae</taxon>
        <taxon>Streptophyta</taxon>
        <taxon>Embryophyta</taxon>
        <taxon>Tracheophyta</taxon>
        <taxon>Spermatophyta</taxon>
        <taxon>Magnoliopsida</taxon>
        <taxon>Liliopsida</taxon>
        <taxon>Poales</taxon>
        <taxon>Poaceae</taxon>
        <taxon>PACMAD clade</taxon>
        <taxon>Panicoideae</taxon>
        <taxon>Panicodae</taxon>
        <taxon>Paniceae</taxon>
        <taxon>Melinidinae</taxon>
        <taxon>Urochloa</taxon>
    </lineage>
</organism>
<evidence type="ECO:0000313" key="3">
    <source>
        <dbReference type="Proteomes" id="UP001497457"/>
    </source>
</evidence>
<proteinExistence type="predicted"/>
<accession>A0ABC9E2F3</accession>
<name>A0ABC9E2F3_9POAL</name>
<gene>
    <name evidence="2" type="ORF">URODEC1_LOCUS90543</name>
</gene>
<dbReference type="EMBL" id="OZ075145">
    <property type="protein sequence ID" value="CAL5048612.1"/>
    <property type="molecule type" value="Genomic_DNA"/>
</dbReference>
<dbReference type="Proteomes" id="UP001497457">
    <property type="component" value="Chromosome 35b"/>
</dbReference>
<feature type="region of interest" description="Disordered" evidence="1">
    <location>
        <begin position="104"/>
        <end position="124"/>
    </location>
</feature>
<dbReference type="PANTHER" id="PTHR33132:SF111">
    <property type="entry name" value="OS08G0167249 PROTEIN"/>
    <property type="match status" value="1"/>
</dbReference>
<dbReference type="PANTHER" id="PTHR33132">
    <property type="entry name" value="OSJNBB0118P14.9 PROTEIN"/>
    <property type="match status" value="1"/>
</dbReference>